<keyword evidence="8" id="KW-0732">Signal</keyword>
<dbReference type="SUPFAM" id="SSF57652">
    <property type="entry name" value="HIPIP (high potential iron protein)"/>
    <property type="match status" value="1"/>
</dbReference>
<keyword evidence="1 7" id="KW-0813">Transport</keyword>
<sequence length="102" mass="10797">MQPSRRNFLVFSLGVGSSLALSRISLADGSMLSEADPAAQKLGYKQDATTVDKTRFANYAAGQECSNCSLYQGKTGEPSGGCVLFGSKQVALHGWCSSYSSF</sequence>
<dbReference type="GO" id="GO:0019646">
    <property type="term" value="P:aerobic electron transport chain"/>
    <property type="evidence" value="ECO:0007669"/>
    <property type="project" value="InterPro"/>
</dbReference>
<dbReference type="InterPro" id="IPR036369">
    <property type="entry name" value="HIPIP_sf"/>
</dbReference>
<evidence type="ECO:0000313" key="10">
    <source>
        <dbReference type="EMBL" id="CAB3792088.1"/>
    </source>
</evidence>
<name>A0A6S7B8U6_9BURK</name>
<evidence type="ECO:0000256" key="1">
    <source>
        <dbReference type="ARBA" id="ARBA00022448"/>
    </source>
</evidence>
<dbReference type="Proteomes" id="UP000494115">
    <property type="component" value="Unassembled WGS sequence"/>
</dbReference>
<keyword evidence="6 7" id="KW-0411">Iron-sulfur</keyword>
<evidence type="ECO:0000259" key="9">
    <source>
        <dbReference type="PROSITE" id="PS51373"/>
    </source>
</evidence>
<keyword evidence="5 7" id="KW-0408">Iron</keyword>
<evidence type="ECO:0000256" key="3">
    <source>
        <dbReference type="ARBA" id="ARBA00022723"/>
    </source>
</evidence>
<feature type="chain" id="PRO_5028930742" description="High-potential iron-sulfur protein" evidence="8">
    <location>
        <begin position="28"/>
        <end position="102"/>
    </location>
</feature>
<evidence type="ECO:0000256" key="6">
    <source>
        <dbReference type="ARBA" id="ARBA00023014"/>
    </source>
</evidence>
<comment type="subunit">
    <text evidence="7">Homodimer.</text>
</comment>
<feature type="domain" description="High potential iron-sulfur proteins family profile" evidence="9">
    <location>
        <begin position="26"/>
        <end position="102"/>
    </location>
</feature>
<accession>A0A6S7B8U6</accession>
<dbReference type="GO" id="GO:0009055">
    <property type="term" value="F:electron transfer activity"/>
    <property type="evidence" value="ECO:0007669"/>
    <property type="project" value="InterPro"/>
</dbReference>
<dbReference type="AlphaFoldDB" id="A0A6S7B8U6"/>
<proteinExistence type="inferred from homology"/>
<dbReference type="GO" id="GO:0051539">
    <property type="term" value="F:4 iron, 4 sulfur cluster binding"/>
    <property type="evidence" value="ECO:0007669"/>
    <property type="project" value="UniProtKB-KW"/>
</dbReference>
<dbReference type="Gene3D" id="4.10.490.10">
    <property type="entry name" value="High potential iron-sulphur protein"/>
    <property type="match status" value="1"/>
</dbReference>
<dbReference type="PROSITE" id="PS51373">
    <property type="entry name" value="HIPIP"/>
    <property type="match status" value="1"/>
</dbReference>
<evidence type="ECO:0000256" key="2">
    <source>
        <dbReference type="ARBA" id="ARBA00022485"/>
    </source>
</evidence>
<evidence type="ECO:0000313" key="11">
    <source>
        <dbReference type="Proteomes" id="UP000494115"/>
    </source>
</evidence>
<dbReference type="GO" id="GO:0046872">
    <property type="term" value="F:metal ion binding"/>
    <property type="evidence" value="ECO:0007669"/>
    <property type="project" value="UniProtKB-KW"/>
</dbReference>
<comment type="function">
    <text evidence="7">Specific class of high-redox-potential 4Fe-4S ferredoxins. Functions in anaerobic electron transport in most purple and in some other photosynthetic bacteria and in at least one genus (Paracoccus) of halophilic, denitrifying bacteria.</text>
</comment>
<dbReference type="Pfam" id="PF01355">
    <property type="entry name" value="HIPIP"/>
    <property type="match status" value="1"/>
</dbReference>
<keyword evidence="3 7" id="KW-0479">Metal-binding</keyword>
<evidence type="ECO:0000256" key="8">
    <source>
        <dbReference type="SAM" id="SignalP"/>
    </source>
</evidence>
<dbReference type="EMBL" id="CADIKM010000015">
    <property type="protein sequence ID" value="CAB3792088.1"/>
    <property type="molecule type" value="Genomic_DNA"/>
</dbReference>
<keyword evidence="2 7" id="KW-0004">4Fe-4S</keyword>
<keyword evidence="4 7" id="KW-0249">Electron transport</keyword>
<dbReference type="RefSeq" id="WP_175105794.1">
    <property type="nucleotide sequence ID" value="NZ_CADIKM010000015.1"/>
</dbReference>
<reference evidence="10 11" key="1">
    <citation type="submission" date="2020-04" db="EMBL/GenBank/DDBJ databases">
        <authorList>
            <person name="De Canck E."/>
        </authorList>
    </citation>
    <scope>NUCLEOTIDE SEQUENCE [LARGE SCALE GENOMIC DNA]</scope>
    <source>
        <strain evidence="10 11">LMG 28138</strain>
    </source>
</reference>
<evidence type="ECO:0000256" key="7">
    <source>
        <dbReference type="RuleBase" id="RU000620"/>
    </source>
</evidence>
<gene>
    <name evidence="10" type="ORF">LMG28138_03262</name>
</gene>
<keyword evidence="11" id="KW-1185">Reference proteome</keyword>
<feature type="signal peptide" evidence="8">
    <location>
        <begin position="1"/>
        <end position="27"/>
    </location>
</feature>
<organism evidence="10 11">
    <name type="scientific">Pararobbsia alpina</name>
    <dbReference type="NCBI Taxonomy" id="621374"/>
    <lineage>
        <taxon>Bacteria</taxon>
        <taxon>Pseudomonadati</taxon>
        <taxon>Pseudomonadota</taxon>
        <taxon>Betaproteobacteria</taxon>
        <taxon>Burkholderiales</taxon>
        <taxon>Burkholderiaceae</taxon>
        <taxon>Pararobbsia</taxon>
    </lineage>
</organism>
<comment type="similarity">
    <text evidence="7">Belongs to the high-potential iron-sulfur protein (HiPIP) family.</text>
</comment>
<protein>
    <recommendedName>
        <fullName evidence="7">High-potential iron-sulfur protein</fullName>
        <shortName evidence="7">HiPIP</shortName>
    </recommendedName>
</protein>
<evidence type="ECO:0000256" key="4">
    <source>
        <dbReference type="ARBA" id="ARBA00022982"/>
    </source>
</evidence>
<evidence type="ECO:0000256" key="5">
    <source>
        <dbReference type="ARBA" id="ARBA00023004"/>
    </source>
</evidence>
<dbReference type="InterPro" id="IPR000170">
    <property type="entry name" value="High_potential_FeS_prot"/>
</dbReference>